<dbReference type="PANTHER" id="PTHR24082:SF507">
    <property type="entry name" value="BILE ACID RECEPTOR-RELATED"/>
    <property type="match status" value="1"/>
</dbReference>
<evidence type="ECO:0000313" key="18">
    <source>
        <dbReference type="EMBL" id="QBY91667.1"/>
    </source>
</evidence>
<evidence type="ECO:0000256" key="6">
    <source>
        <dbReference type="ARBA" id="ARBA00023125"/>
    </source>
</evidence>
<organism evidence="18">
    <name type="scientific">Eurytemora pacifica</name>
    <dbReference type="NCBI Taxonomy" id="207948"/>
    <lineage>
        <taxon>Eukaryota</taxon>
        <taxon>Metazoa</taxon>
        <taxon>Ecdysozoa</taxon>
        <taxon>Arthropoda</taxon>
        <taxon>Crustacea</taxon>
        <taxon>Multicrustacea</taxon>
        <taxon>Hexanauplia</taxon>
        <taxon>Copepoda</taxon>
        <taxon>Calanoida</taxon>
        <taxon>Temoridae</taxon>
        <taxon>Eurytemora</taxon>
    </lineage>
</organism>
<dbReference type="PROSITE" id="PS51843">
    <property type="entry name" value="NR_LBD"/>
    <property type="match status" value="1"/>
</dbReference>
<dbReference type="Gene3D" id="3.30.50.10">
    <property type="entry name" value="Erythroid Transcription Factor GATA-1, subunit A"/>
    <property type="match status" value="1"/>
</dbReference>
<dbReference type="AlphaFoldDB" id="A0A4P7M7A3"/>
<dbReference type="GO" id="GO:0000122">
    <property type="term" value="P:negative regulation of transcription by RNA polymerase II"/>
    <property type="evidence" value="ECO:0007669"/>
    <property type="project" value="TreeGrafter"/>
</dbReference>
<gene>
    <name evidence="18" type="primary">ECR</name>
</gene>
<dbReference type="CDD" id="cd07161">
    <property type="entry name" value="NR_DBD_EcR"/>
    <property type="match status" value="1"/>
</dbReference>
<keyword evidence="4 14" id="KW-0862">Zinc</keyword>
<dbReference type="GO" id="GO:0035100">
    <property type="term" value="F:ecdysone binding"/>
    <property type="evidence" value="ECO:0007669"/>
    <property type="project" value="InterPro"/>
</dbReference>
<evidence type="ECO:0000256" key="7">
    <source>
        <dbReference type="ARBA" id="ARBA00023163"/>
    </source>
</evidence>
<dbReference type="InterPro" id="IPR050234">
    <property type="entry name" value="Nuclear_hormone_rcpt_NR1"/>
</dbReference>
<dbReference type="InterPro" id="IPR001628">
    <property type="entry name" value="Znf_hrmn_rcpt"/>
</dbReference>
<keyword evidence="2 14" id="KW-0479">Metal-binding</keyword>
<dbReference type="SMART" id="SM00430">
    <property type="entry name" value="HOLI"/>
    <property type="match status" value="1"/>
</dbReference>
<evidence type="ECO:0000256" key="9">
    <source>
        <dbReference type="ARBA" id="ARBA00023242"/>
    </source>
</evidence>
<dbReference type="Gene3D" id="1.10.565.10">
    <property type="entry name" value="Retinoid X Receptor"/>
    <property type="match status" value="1"/>
</dbReference>
<dbReference type="PANTHER" id="PTHR24082">
    <property type="entry name" value="NUCLEAR HORMONE RECEPTOR"/>
    <property type="match status" value="1"/>
</dbReference>
<dbReference type="GO" id="GO:0030154">
    <property type="term" value="P:cell differentiation"/>
    <property type="evidence" value="ECO:0007669"/>
    <property type="project" value="TreeGrafter"/>
</dbReference>
<dbReference type="PROSITE" id="PS00031">
    <property type="entry name" value="NUCLEAR_REC_DBD_1"/>
    <property type="match status" value="1"/>
</dbReference>
<dbReference type="GO" id="GO:0004879">
    <property type="term" value="F:nuclear receptor activity"/>
    <property type="evidence" value="ECO:0007669"/>
    <property type="project" value="InterPro"/>
</dbReference>
<feature type="compositionally biased region" description="Polar residues" evidence="15">
    <location>
        <begin position="135"/>
        <end position="147"/>
    </location>
</feature>
<evidence type="ECO:0000256" key="2">
    <source>
        <dbReference type="ARBA" id="ARBA00022723"/>
    </source>
</evidence>
<protein>
    <recommendedName>
        <fullName evidence="1">Ecdysone receptor</fullName>
    </recommendedName>
    <alternativeName>
        <fullName evidence="10">20-hydroxy-ecdysone receptor</fullName>
    </alternativeName>
    <alternativeName>
        <fullName evidence="11">EcRH</fullName>
    </alternativeName>
    <alternativeName>
        <fullName evidence="12">Ecdysteroid receptor</fullName>
    </alternativeName>
    <alternativeName>
        <fullName evidence="13">Nuclear receptor subfamily 1 group H member 1</fullName>
    </alternativeName>
</protein>
<dbReference type="PRINTS" id="PR00047">
    <property type="entry name" value="STROIDFINGER"/>
</dbReference>
<dbReference type="InterPro" id="IPR013088">
    <property type="entry name" value="Znf_NHR/GATA"/>
</dbReference>
<dbReference type="GO" id="GO:0008270">
    <property type="term" value="F:zinc ion binding"/>
    <property type="evidence" value="ECO:0007669"/>
    <property type="project" value="UniProtKB-KW"/>
</dbReference>
<dbReference type="PRINTS" id="PR00398">
    <property type="entry name" value="STRDHORMONER"/>
</dbReference>
<comment type="subcellular location">
    <subcellularLocation>
        <location evidence="14">Nucleus</location>
    </subcellularLocation>
</comment>
<evidence type="ECO:0000256" key="4">
    <source>
        <dbReference type="ARBA" id="ARBA00022833"/>
    </source>
</evidence>
<dbReference type="SUPFAM" id="SSF57716">
    <property type="entry name" value="Glucocorticoid receptor-like (DNA-binding domain)"/>
    <property type="match status" value="1"/>
</dbReference>
<feature type="compositionally biased region" description="Polar residues" evidence="15">
    <location>
        <begin position="59"/>
        <end position="68"/>
    </location>
</feature>
<evidence type="ECO:0000259" key="17">
    <source>
        <dbReference type="PROSITE" id="PS51843"/>
    </source>
</evidence>
<keyword evidence="9 14" id="KW-0539">Nucleus</keyword>
<evidence type="ECO:0000256" key="11">
    <source>
        <dbReference type="ARBA" id="ARBA00030794"/>
    </source>
</evidence>
<reference evidence="18" key="1">
    <citation type="submission" date="2018-03" db="EMBL/GenBank/DDBJ databases">
        <title>Molecular characterization and expression analysis of ECR gene from the copepod Eurytemora pacifica exposed to salty.</title>
        <authorList>
            <person name="Wu M.M."/>
            <person name="Zhang J.S."/>
            <person name="Li B."/>
            <person name="Zhou C."/>
            <person name="Hu L.T."/>
        </authorList>
    </citation>
    <scope>NUCLEOTIDE SEQUENCE</scope>
</reference>
<evidence type="ECO:0000256" key="14">
    <source>
        <dbReference type="RuleBase" id="RU004334"/>
    </source>
</evidence>
<evidence type="ECO:0000256" key="12">
    <source>
        <dbReference type="ARBA" id="ARBA00033003"/>
    </source>
</evidence>
<evidence type="ECO:0000256" key="8">
    <source>
        <dbReference type="ARBA" id="ARBA00023170"/>
    </source>
</evidence>
<keyword evidence="5 14" id="KW-0805">Transcription regulation</keyword>
<dbReference type="PRINTS" id="PR01283">
    <property type="entry name" value="ECDYSTEROIDR"/>
</dbReference>
<dbReference type="SMART" id="SM00399">
    <property type="entry name" value="ZnF_C4"/>
    <property type="match status" value="1"/>
</dbReference>
<dbReference type="InterPro" id="IPR035500">
    <property type="entry name" value="NHR-like_dom_sf"/>
</dbReference>
<dbReference type="Pfam" id="PF00105">
    <property type="entry name" value="zf-C4"/>
    <property type="match status" value="1"/>
</dbReference>
<sequence length="521" mass="58420">MSTHITMFNPNQGRTTIPAQPVRILAFGGSAPSPPPQSLAGSPMAPESPMVLLHPSYPSPTSSNLGTSSQSHIFIQVQQTSQGYISPGGTQLTEVKTEPQLFSPTNSTTSQSSFTSGMSYEPLNPAGIQYYNSPPQQTSTSGAQTPFSGGGGGEAERKVKKGPVSRLQEELCLVCGDRASGYHYNALACEGCKGFFRRSITKNARYTGSCKYGGNCEIDMYMRRKCQESRFRKCMTVGMREECVVPESQCIIKRSKRKPSTKPMKNVSAPSVSNPMGTPKKPTVTVGRPLKEEEGQLIDMIVALQAQYEVPSEEEVKKIDNAVLQETEIHNQSIRHMCESTIRVIELIVDFCIKLPGFSSLKMEDQVVLLKASSSEIIMIRTARRYDPHSDTIVFANNEPYDRSRFRVIGHDMDEMFIFCRYMYDMEVDNAEYALLTALIIFSERFSLQEPSKVERIQEIYIEAFEAYVNNKRGRESMMFAKLLNVLCTVKTLASKNNEFSYSLMVSDKKFPKILREMWYE</sequence>
<dbReference type="Pfam" id="PF00104">
    <property type="entry name" value="Hormone_recep"/>
    <property type="match status" value="1"/>
</dbReference>
<proteinExistence type="evidence at transcript level"/>
<evidence type="ECO:0000256" key="15">
    <source>
        <dbReference type="SAM" id="MobiDB-lite"/>
    </source>
</evidence>
<name>A0A4P7M7A3_9MAXI</name>
<dbReference type="GO" id="GO:0000978">
    <property type="term" value="F:RNA polymerase II cis-regulatory region sequence-specific DNA binding"/>
    <property type="evidence" value="ECO:0007669"/>
    <property type="project" value="TreeGrafter"/>
</dbReference>
<accession>A0A4P7M7A3</accession>
<feature type="region of interest" description="Disordered" evidence="15">
    <location>
        <begin position="135"/>
        <end position="160"/>
    </location>
</feature>
<dbReference type="GO" id="GO:0045944">
    <property type="term" value="P:positive regulation of transcription by RNA polymerase II"/>
    <property type="evidence" value="ECO:0007669"/>
    <property type="project" value="TreeGrafter"/>
</dbReference>
<dbReference type="InterPro" id="IPR001723">
    <property type="entry name" value="Nuclear_hrmn_rcpt"/>
</dbReference>
<feature type="region of interest" description="Disordered" evidence="15">
    <location>
        <begin position="27"/>
        <end position="68"/>
    </location>
</feature>
<dbReference type="InterPro" id="IPR000536">
    <property type="entry name" value="Nucl_hrmn_rcpt_lig-bd"/>
</dbReference>
<evidence type="ECO:0000256" key="5">
    <source>
        <dbReference type="ARBA" id="ARBA00023015"/>
    </source>
</evidence>
<dbReference type="GO" id="GO:0035076">
    <property type="term" value="P:ecdysone receptor signaling pathway"/>
    <property type="evidence" value="ECO:0007669"/>
    <property type="project" value="InterPro"/>
</dbReference>
<evidence type="ECO:0000256" key="3">
    <source>
        <dbReference type="ARBA" id="ARBA00022771"/>
    </source>
</evidence>
<feature type="region of interest" description="Disordered" evidence="15">
    <location>
        <begin position="255"/>
        <end position="282"/>
    </location>
</feature>
<evidence type="ECO:0000256" key="10">
    <source>
        <dbReference type="ARBA" id="ARBA00029963"/>
    </source>
</evidence>
<keyword evidence="3 14" id="KW-0863">Zinc-finger</keyword>
<comment type="similarity">
    <text evidence="14">Belongs to the nuclear hormone receptor family.</text>
</comment>
<keyword evidence="7 14" id="KW-0804">Transcription</keyword>
<keyword evidence="6 14" id="KW-0238">DNA-binding</keyword>
<feature type="domain" description="Nuclear receptor" evidence="16">
    <location>
        <begin position="169"/>
        <end position="246"/>
    </location>
</feature>
<dbReference type="GO" id="GO:0090575">
    <property type="term" value="C:RNA polymerase II transcription regulator complex"/>
    <property type="evidence" value="ECO:0007669"/>
    <property type="project" value="TreeGrafter"/>
</dbReference>
<feature type="domain" description="NR LBD" evidence="17">
    <location>
        <begin position="293"/>
        <end position="521"/>
    </location>
</feature>
<evidence type="ECO:0000256" key="13">
    <source>
        <dbReference type="ARBA" id="ARBA00033286"/>
    </source>
</evidence>
<dbReference type="InterPro" id="IPR003069">
    <property type="entry name" value="Ecdystd_rcpt"/>
</dbReference>
<evidence type="ECO:0000256" key="1">
    <source>
        <dbReference type="ARBA" id="ARBA00022052"/>
    </source>
</evidence>
<evidence type="ECO:0000259" key="16">
    <source>
        <dbReference type="PROSITE" id="PS51030"/>
    </source>
</evidence>
<dbReference type="EMBL" id="MH020187">
    <property type="protein sequence ID" value="QBY91667.1"/>
    <property type="molecule type" value="mRNA"/>
</dbReference>
<keyword evidence="8 14" id="KW-0675">Receptor</keyword>
<dbReference type="SUPFAM" id="SSF48508">
    <property type="entry name" value="Nuclear receptor ligand-binding domain"/>
    <property type="match status" value="1"/>
</dbReference>
<dbReference type="PROSITE" id="PS51030">
    <property type="entry name" value="NUCLEAR_REC_DBD_2"/>
    <property type="match status" value="1"/>
</dbReference>
<dbReference type="FunFam" id="3.30.50.10:FF:000031">
    <property type="entry name" value="Ecdysone receptor A1"/>
    <property type="match status" value="1"/>
</dbReference>